<dbReference type="GO" id="GO:0050622">
    <property type="term" value="F:glycine dehydrogenase (cyanide-forming) activity"/>
    <property type="evidence" value="ECO:0007669"/>
    <property type="project" value="UniProtKB-EC"/>
</dbReference>
<dbReference type="RefSeq" id="WP_085896787.1">
    <property type="nucleotide sequence ID" value="NZ_FWFY01000007.1"/>
</dbReference>
<keyword evidence="7" id="KW-1185">Reference proteome</keyword>
<dbReference type="PANTHER" id="PTHR13847:SF287">
    <property type="entry name" value="FAD-DEPENDENT OXIDOREDUCTASE DOMAIN-CONTAINING PROTEIN 1"/>
    <property type="match status" value="1"/>
</dbReference>
<dbReference type="EMBL" id="FWFY01000007">
    <property type="protein sequence ID" value="SLN52859.1"/>
    <property type="molecule type" value="Genomic_DNA"/>
</dbReference>
<feature type="domain" description="FAD dependent oxidoreductase" evidence="3">
    <location>
        <begin position="9"/>
        <end position="363"/>
    </location>
</feature>
<evidence type="ECO:0000259" key="3">
    <source>
        <dbReference type="Pfam" id="PF01266"/>
    </source>
</evidence>
<dbReference type="EMBL" id="PYGB01000008">
    <property type="protein sequence ID" value="PSK84904.1"/>
    <property type="molecule type" value="Genomic_DNA"/>
</dbReference>
<dbReference type="GO" id="GO:0005737">
    <property type="term" value="C:cytoplasm"/>
    <property type="evidence" value="ECO:0007669"/>
    <property type="project" value="TreeGrafter"/>
</dbReference>
<feature type="transmembrane region" description="Helical" evidence="2">
    <location>
        <begin position="6"/>
        <end position="27"/>
    </location>
</feature>
<evidence type="ECO:0000313" key="4">
    <source>
        <dbReference type="EMBL" id="PSK84904.1"/>
    </source>
</evidence>
<sequence>MAAAHSSYDVVIIGGAMIGSAVAWWLARDPGFGGRILVVERDPSFEFASTSHTNSCIRMQFGTEVNVAISRFGLEFIRAFRDYAGEDAPEIHLDDFGYLYLAADQVSADRLRAAQALQARMGAGTRLLTPAQLRTAFPFMAWDDILLGSHNPGEEGCFDGGTMFSEFRRRARRMGVEEIRAEATGLRMEGDRVTHVELSDGSAVACGHVVNAAGPRAARVAAMAGIAIPVEPRKRYTFIFEAEDRLPRKLPLTVDPCGIHYRSDGALYMAGCPPETDGACDADDFAMDHAIWEDRVWPALAARIPAFERVKLRNSWVGHYAYNTLDQNALLGPHPAVANLLFANGFSGHGLQQAPAVGRGIAEHIIHGGWRSLDLAPLSVARLVEGRALTEAAVI</sequence>
<dbReference type="PANTHER" id="PTHR13847">
    <property type="entry name" value="SARCOSINE DEHYDROGENASE-RELATED"/>
    <property type="match status" value="1"/>
</dbReference>
<name>A0A1X6ZJE8_9RHOB</name>
<keyword evidence="1 5" id="KW-0560">Oxidoreductase</keyword>
<dbReference type="InterPro" id="IPR036188">
    <property type="entry name" value="FAD/NAD-bd_sf"/>
</dbReference>
<evidence type="ECO:0000313" key="7">
    <source>
        <dbReference type="Proteomes" id="UP000240624"/>
    </source>
</evidence>
<keyword evidence="2" id="KW-1133">Transmembrane helix</keyword>
<dbReference type="Gene3D" id="3.50.50.60">
    <property type="entry name" value="FAD/NAD(P)-binding domain"/>
    <property type="match status" value="1"/>
</dbReference>
<dbReference type="Proteomes" id="UP000193495">
    <property type="component" value="Unassembled WGS sequence"/>
</dbReference>
<dbReference type="EC" id="1.4.99.5" evidence="5"/>
<protein>
    <submittedName>
        <fullName evidence="4">Glycine/D-amino acid oxidase-like deaminating enzyme</fullName>
    </submittedName>
    <submittedName>
        <fullName evidence="5">Hydrogen cyanide synthase subunit HcnC</fullName>
        <ecNumber evidence="5">1.4.99.5</ecNumber>
    </submittedName>
</protein>
<dbReference type="AlphaFoldDB" id="A0A1X6ZJE8"/>
<accession>A0A1X6ZJE8</accession>
<dbReference type="OrthoDB" id="9806452at2"/>
<dbReference type="GO" id="GO:0032981">
    <property type="term" value="P:mitochondrial respiratory chain complex I assembly"/>
    <property type="evidence" value="ECO:0007669"/>
    <property type="project" value="TreeGrafter"/>
</dbReference>
<proteinExistence type="predicted"/>
<evidence type="ECO:0000256" key="1">
    <source>
        <dbReference type="ARBA" id="ARBA00023002"/>
    </source>
</evidence>
<gene>
    <name evidence="5" type="primary">hcnC</name>
    <name evidence="4" type="ORF">CLV79_10871</name>
    <name evidence="5" type="ORF">LOS8367_02452</name>
</gene>
<dbReference type="InterPro" id="IPR006076">
    <property type="entry name" value="FAD-dep_OxRdtase"/>
</dbReference>
<dbReference type="Gene3D" id="3.30.9.10">
    <property type="entry name" value="D-Amino Acid Oxidase, subunit A, domain 2"/>
    <property type="match status" value="1"/>
</dbReference>
<reference evidence="5 6" key="1">
    <citation type="submission" date="2017-03" db="EMBL/GenBank/DDBJ databases">
        <authorList>
            <person name="Afonso C.L."/>
            <person name="Miller P.J."/>
            <person name="Scott M.A."/>
            <person name="Spackman E."/>
            <person name="Goraichik I."/>
            <person name="Dimitrov K.M."/>
            <person name="Suarez D.L."/>
            <person name="Swayne D.E."/>
        </authorList>
    </citation>
    <scope>NUCLEOTIDE SEQUENCE [LARGE SCALE GENOMIC DNA]</scope>
    <source>
        <strain evidence="5 6">CECT 8367</strain>
    </source>
</reference>
<dbReference type="Pfam" id="PF01266">
    <property type="entry name" value="DAO"/>
    <property type="match status" value="1"/>
</dbReference>
<dbReference type="Proteomes" id="UP000240624">
    <property type="component" value="Unassembled WGS sequence"/>
</dbReference>
<organism evidence="5 6">
    <name type="scientific">Limimaricola soesokkakensis</name>
    <dbReference type="NCBI Taxonomy" id="1343159"/>
    <lineage>
        <taxon>Bacteria</taxon>
        <taxon>Pseudomonadati</taxon>
        <taxon>Pseudomonadota</taxon>
        <taxon>Alphaproteobacteria</taxon>
        <taxon>Rhodobacterales</taxon>
        <taxon>Paracoccaceae</taxon>
        <taxon>Limimaricola</taxon>
    </lineage>
</organism>
<reference evidence="4 7" key="2">
    <citation type="submission" date="2018-03" db="EMBL/GenBank/DDBJ databases">
        <title>Genomic Encyclopedia of Archaeal and Bacterial Type Strains, Phase II (KMG-II): from individual species to whole genera.</title>
        <authorList>
            <person name="Goeker M."/>
        </authorList>
    </citation>
    <scope>NUCLEOTIDE SEQUENCE [LARGE SCALE GENOMIC DNA]</scope>
    <source>
        <strain evidence="4 7">DSM 29956</strain>
    </source>
</reference>
<keyword evidence="2" id="KW-0472">Membrane</keyword>
<keyword evidence="2" id="KW-0812">Transmembrane</keyword>
<evidence type="ECO:0000256" key="2">
    <source>
        <dbReference type="SAM" id="Phobius"/>
    </source>
</evidence>
<dbReference type="SUPFAM" id="SSF51905">
    <property type="entry name" value="FAD/NAD(P)-binding domain"/>
    <property type="match status" value="1"/>
</dbReference>
<evidence type="ECO:0000313" key="6">
    <source>
        <dbReference type="Proteomes" id="UP000193495"/>
    </source>
</evidence>
<evidence type="ECO:0000313" key="5">
    <source>
        <dbReference type="EMBL" id="SLN52859.1"/>
    </source>
</evidence>